<dbReference type="SUPFAM" id="SSF55073">
    <property type="entry name" value="Nucleotide cyclase"/>
    <property type="match status" value="1"/>
</dbReference>
<dbReference type="Proteomes" id="UP000184533">
    <property type="component" value="Unassembled WGS sequence"/>
</dbReference>
<evidence type="ECO:0000256" key="2">
    <source>
        <dbReference type="ARBA" id="ARBA00034247"/>
    </source>
</evidence>
<gene>
    <name evidence="4" type="ORF">SAMN02745223_02284</name>
</gene>
<accession>A0A1M5AKP4</accession>
<dbReference type="GO" id="GO:0043709">
    <property type="term" value="P:cell adhesion involved in single-species biofilm formation"/>
    <property type="evidence" value="ECO:0007669"/>
    <property type="project" value="TreeGrafter"/>
</dbReference>
<evidence type="ECO:0000313" key="5">
    <source>
        <dbReference type="Proteomes" id="UP000184533"/>
    </source>
</evidence>
<dbReference type="GO" id="GO:0005886">
    <property type="term" value="C:plasma membrane"/>
    <property type="evidence" value="ECO:0007669"/>
    <property type="project" value="TreeGrafter"/>
</dbReference>
<dbReference type="GO" id="GO:0052621">
    <property type="term" value="F:diguanylate cyclase activity"/>
    <property type="evidence" value="ECO:0007669"/>
    <property type="project" value="UniProtKB-EC"/>
</dbReference>
<evidence type="ECO:0000313" key="4">
    <source>
        <dbReference type="EMBL" id="SHF30472.1"/>
    </source>
</evidence>
<dbReference type="Gene3D" id="3.30.70.270">
    <property type="match status" value="1"/>
</dbReference>
<dbReference type="InterPro" id="IPR011990">
    <property type="entry name" value="TPR-like_helical_dom_sf"/>
</dbReference>
<dbReference type="Pfam" id="PF00990">
    <property type="entry name" value="GGDEF"/>
    <property type="match status" value="1"/>
</dbReference>
<protein>
    <recommendedName>
        <fullName evidence="1">diguanylate cyclase</fullName>
        <ecNumber evidence="1">2.7.7.65</ecNumber>
    </recommendedName>
</protein>
<dbReference type="PROSITE" id="PS50887">
    <property type="entry name" value="GGDEF"/>
    <property type="match status" value="1"/>
</dbReference>
<dbReference type="InterPro" id="IPR000160">
    <property type="entry name" value="GGDEF_dom"/>
</dbReference>
<comment type="catalytic activity">
    <reaction evidence="2">
        <text>2 GTP = 3',3'-c-di-GMP + 2 diphosphate</text>
        <dbReference type="Rhea" id="RHEA:24898"/>
        <dbReference type="ChEBI" id="CHEBI:33019"/>
        <dbReference type="ChEBI" id="CHEBI:37565"/>
        <dbReference type="ChEBI" id="CHEBI:58805"/>
        <dbReference type="EC" id="2.7.7.65"/>
    </reaction>
</comment>
<dbReference type="EC" id="2.7.7.65" evidence="1"/>
<dbReference type="CDD" id="cd01949">
    <property type="entry name" value="GGDEF"/>
    <property type="match status" value="1"/>
</dbReference>
<dbReference type="AlphaFoldDB" id="A0A1M5AKP4"/>
<dbReference type="PANTHER" id="PTHR45138:SF9">
    <property type="entry name" value="DIGUANYLATE CYCLASE DGCM-RELATED"/>
    <property type="match status" value="1"/>
</dbReference>
<dbReference type="EMBL" id="FQVC01000006">
    <property type="protein sequence ID" value="SHF30472.1"/>
    <property type="molecule type" value="Genomic_DNA"/>
</dbReference>
<name>A0A1M5AKP4_9HYPH</name>
<organism evidence="4 5">
    <name type="scientific">Devosia limi DSM 17137</name>
    <dbReference type="NCBI Taxonomy" id="1121477"/>
    <lineage>
        <taxon>Bacteria</taxon>
        <taxon>Pseudomonadati</taxon>
        <taxon>Pseudomonadota</taxon>
        <taxon>Alphaproteobacteria</taxon>
        <taxon>Hyphomicrobiales</taxon>
        <taxon>Devosiaceae</taxon>
        <taxon>Devosia</taxon>
    </lineage>
</organism>
<dbReference type="OrthoDB" id="6191081at2"/>
<dbReference type="SMART" id="SM00267">
    <property type="entry name" value="GGDEF"/>
    <property type="match status" value="1"/>
</dbReference>
<evidence type="ECO:0000259" key="3">
    <source>
        <dbReference type="PROSITE" id="PS50887"/>
    </source>
</evidence>
<dbReference type="NCBIfam" id="TIGR00254">
    <property type="entry name" value="GGDEF"/>
    <property type="match status" value="1"/>
</dbReference>
<dbReference type="RefSeq" id="WP_072866541.1">
    <property type="nucleotide sequence ID" value="NZ_FQVC01000006.1"/>
</dbReference>
<dbReference type="SUPFAM" id="SSF48452">
    <property type="entry name" value="TPR-like"/>
    <property type="match status" value="1"/>
</dbReference>
<dbReference type="Gene3D" id="1.25.40.10">
    <property type="entry name" value="Tetratricopeptide repeat domain"/>
    <property type="match status" value="1"/>
</dbReference>
<dbReference type="InterPro" id="IPR043128">
    <property type="entry name" value="Rev_trsase/Diguanyl_cyclase"/>
</dbReference>
<feature type="domain" description="GGDEF" evidence="3">
    <location>
        <begin position="390"/>
        <end position="522"/>
    </location>
</feature>
<dbReference type="GO" id="GO:1902201">
    <property type="term" value="P:negative regulation of bacterial-type flagellum-dependent cell motility"/>
    <property type="evidence" value="ECO:0007669"/>
    <property type="project" value="TreeGrafter"/>
</dbReference>
<dbReference type="InterPro" id="IPR050469">
    <property type="entry name" value="Diguanylate_Cyclase"/>
</dbReference>
<proteinExistence type="predicted"/>
<sequence length="537" mass="57240">MPDELTDTSRLHAQSRQLLAAGRCVEALAATKIVFADAEAAGDITLMAHSLSQIAWCCMKLGQAEFGLECALGARRLWERADHPAELARAAAIEAFLLIDIGLSDEAFQAAESALQIAETALDDSVTAFACNAKAVALVICRQPELAAPLLERAIALASAAGAEAERAFCLHNLGFCHIKQADDANHRGEESVGRYWLDLAIENADAAIDAARACGDLWTLRAALANGAEFQGLRGDLYAASRYLNDWAALPGDPGPSLHIHFLYTQSDILLRSGLPERARIAAAEALALAEASSQTDHLLNAVARLSAVHEAMGDFATALALHQRFHALYVAQSGEVTRRQAKVAEIRFESEHLRARTKELTGQVMQDPLTGIANRRSFDHILDRLAGTGFAVAIVDLDFFKAVNDRFSHLVGDAVLQLVARILVANIGVHGHAARLGGEEFALIFPDAAIANAAAFCDTVRLAVAEADWAAIAPGLRVTVSIGLAAGGESDLGGDLLAIADRRLYAAKAQGRNRLVTHDGDALHPATSRRQFRAG</sequence>
<evidence type="ECO:0000256" key="1">
    <source>
        <dbReference type="ARBA" id="ARBA00012528"/>
    </source>
</evidence>
<reference evidence="4 5" key="1">
    <citation type="submission" date="2016-11" db="EMBL/GenBank/DDBJ databases">
        <authorList>
            <person name="Jaros S."/>
            <person name="Januszkiewicz K."/>
            <person name="Wedrychowicz H."/>
        </authorList>
    </citation>
    <scope>NUCLEOTIDE SEQUENCE [LARGE SCALE GENOMIC DNA]</scope>
    <source>
        <strain evidence="4 5">DSM 17137</strain>
    </source>
</reference>
<dbReference type="InterPro" id="IPR029787">
    <property type="entry name" value="Nucleotide_cyclase"/>
</dbReference>
<dbReference type="PANTHER" id="PTHR45138">
    <property type="entry name" value="REGULATORY COMPONENTS OF SENSORY TRANSDUCTION SYSTEM"/>
    <property type="match status" value="1"/>
</dbReference>